<protein>
    <submittedName>
        <fullName evidence="1">Uncharacterized protein</fullName>
    </submittedName>
</protein>
<gene>
    <name evidence="1" type="ORF">LCGC14_2117470</name>
</gene>
<dbReference type="EMBL" id="LAZR01026295">
    <property type="protein sequence ID" value="KKL69188.1"/>
    <property type="molecule type" value="Genomic_DNA"/>
</dbReference>
<evidence type="ECO:0000313" key="1">
    <source>
        <dbReference type="EMBL" id="KKL69188.1"/>
    </source>
</evidence>
<organism evidence="1">
    <name type="scientific">marine sediment metagenome</name>
    <dbReference type="NCBI Taxonomy" id="412755"/>
    <lineage>
        <taxon>unclassified sequences</taxon>
        <taxon>metagenomes</taxon>
        <taxon>ecological metagenomes</taxon>
    </lineage>
</organism>
<dbReference type="AlphaFoldDB" id="A0A0F9E5A7"/>
<comment type="caution">
    <text evidence="1">The sequence shown here is derived from an EMBL/GenBank/DDBJ whole genome shotgun (WGS) entry which is preliminary data.</text>
</comment>
<accession>A0A0F9E5A7</accession>
<reference evidence="1" key="1">
    <citation type="journal article" date="2015" name="Nature">
        <title>Complex archaea that bridge the gap between prokaryotes and eukaryotes.</title>
        <authorList>
            <person name="Spang A."/>
            <person name="Saw J.H."/>
            <person name="Jorgensen S.L."/>
            <person name="Zaremba-Niedzwiedzka K."/>
            <person name="Martijn J."/>
            <person name="Lind A.E."/>
            <person name="van Eijk R."/>
            <person name="Schleper C."/>
            <person name="Guy L."/>
            <person name="Ettema T.J."/>
        </authorList>
    </citation>
    <scope>NUCLEOTIDE SEQUENCE</scope>
</reference>
<sequence>MKRPTPNKKLDIKKIRVLTEEILDYYESEDFHADRMSDYHHYLVEEIMQLVYGEDVYDWINDQYD</sequence>
<proteinExistence type="predicted"/>
<name>A0A0F9E5A7_9ZZZZ</name>